<dbReference type="SUPFAM" id="SSF81321">
    <property type="entry name" value="Family A G protein-coupled receptor-like"/>
    <property type="match status" value="1"/>
</dbReference>
<reference evidence="6 7" key="1">
    <citation type="submission" date="2024-10" db="EMBL/GenBank/DDBJ databases">
        <authorList>
            <person name="Kim D."/>
        </authorList>
    </citation>
    <scope>NUCLEOTIDE SEQUENCE [LARGE SCALE GENOMIC DNA]</scope>
    <source>
        <strain evidence="6">Taebaek</strain>
    </source>
</reference>
<dbReference type="PANTHER" id="PTHR23360:SF5">
    <property type="entry name" value="G-PROTEIN COUPLED RECEPTORS FAMILY 1 PROFILE DOMAIN-CONTAINING PROTEIN"/>
    <property type="match status" value="1"/>
</dbReference>
<name>A0ABD2K1X5_HETSC</name>
<evidence type="ECO:0000256" key="3">
    <source>
        <dbReference type="ARBA" id="ARBA00022989"/>
    </source>
</evidence>
<sequence length="259" mass="29005">MTSLNNNNTFYLTFKDANPSLALISCASIVGIIALLGIIFNVSVIFVTVKTKAFRDPINYLLALCFFFELLHQQGHFLFVYTAFSGQNFIQFRLATKLVFVSAFGLGGIYPTMFFTGIDRLYVVIFDEMQNKRKIQLYLATITSGTSYKTVINTCMMLITGIIYLVVGILIRTKSAGMPSADQINRRAFRALFCIITVNIGGYCIHSICNGLIRPLIQSPITTCNVNESTFDIEQRSNNASRLHSVQKWPFLVATVMAH</sequence>
<dbReference type="SMART" id="SM01381">
    <property type="entry name" value="7TM_GPCR_Srsx"/>
    <property type="match status" value="1"/>
</dbReference>
<evidence type="ECO:0000256" key="4">
    <source>
        <dbReference type="ARBA" id="ARBA00023136"/>
    </source>
</evidence>
<feature type="transmembrane region" description="Helical" evidence="5">
    <location>
        <begin position="151"/>
        <end position="171"/>
    </location>
</feature>
<keyword evidence="2 5" id="KW-0812">Transmembrane</keyword>
<feature type="transmembrane region" description="Helical" evidence="5">
    <location>
        <begin position="191"/>
        <end position="213"/>
    </location>
</feature>
<feature type="transmembrane region" description="Helical" evidence="5">
    <location>
        <begin position="21"/>
        <end position="46"/>
    </location>
</feature>
<feature type="transmembrane region" description="Helical" evidence="5">
    <location>
        <begin position="58"/>
        <end position="82"/>
    </location>
</feature>
<dbReference type="Proteomes" id="UP001620645">
    <property type="component" value="Unassembled WGS sequence"/>
</dbReference>
<organism evidence="6 7">
    <name type="scientific">Heterodera schachtii</name>
    <name type="common">Sugarbeet cyst nematode worm</name>
    <name type="synonym">Tylenchus schachtii</name>
    <dbReference type="NCBI Taxonomy" id="97005"/>
    <lineage>
        <taxon>Eukaryota</taxon>
        <taxon>Metazoa</taxon>
        <taxon>Ecdysozoa</taxon>
        <taxon>Nematoda</taxon>
        <taxon>Chromadorea</taxon>
        <taxon>Rhabditida</taxon>
        <taxon>Tylenchina</taxon>
        <taxon>Tylenchomorpha</taxon>
        <taxon>Tylenchoidea</taxon>
        <taxon>Heteroderidae</taxon>
        <taxon>Heteroderinae</taxon>
        <taxon>Heterodera</taxon>
    </lineage>
</organism>
<evidence type="ECO:0000313" key="6">
    <source>
        <dbReference type="EMBL" id="KAL3096654.1"/>
    </source>
</evidence>
<dbReference type="PANTHER" id="PTHR23360">
    <property type="entry name" value="G-PROTEIN COUPLED RECEPTORS FAMILY 1 PROFILE DOMAIN-CONTAINING PROTEIN-RELATED"/>
    <property type="match status" value="1"/>
</dbReference>
<keyword evidence="7" id="KW-1185">Reference proteome</keyword>
<keyword evidence="4 5" id="KW-0472">Membrane</keyword>
<evidence type="ECO:0000256" key="1">
    <source>
        <dbReference type="ARBA" id="ARBA00004370"/>
    </source>
</evidence>
<comment type="subcellular location">
    <subcellularLocation>
        <location evidence="1">Membrane</location>
    </subcellularLocation>
</comment>
<gene>
    <name evidence="6" type="ORF">niasHS_004383</name>
</gene>
<evidence type="ECO:0000256" key="5">
    <source>
        <dbReference type="SAM" id="Phobius"/>
    </source>
</evidence>
<dbReference type="InterPro" id="IPR019424">
    <property type="entry name" value="7TM_GPCR_Srsx"/>
</dbReference>
<comment type="caution">
    <text evidence="6">The sequence shown here is derived from an EMBL/GenBank/DDBJ whole genome shotgun (WGS) entry which is preliminary data.</text>
</comment>
<dbReference type="GO" id="GO:0016020">
    <property type="term" value="C:membrane"/>
    <property type="evidence" value="ECO:0007669"/>
    <property type="project" value="UniProtKB-SubCell"/>
</dbReference>
<evidence type="ECO:0008006" key="8">
    <source>
        <dbReference type="Google" id="ProtNLM"/>
    </source>
</evidence>
<dbReference type="AlphaFoldDB" id="A0ABD2K1X5"/>
<proteinExistence type="predicted"/>
<accession>A0ABD2K1X5</accession>
<evidence type="ECO:0000313" key="7">
    <source>
        <dbReference type="Proteomes" id="UP001620645"/>
    </source>
</evidence>
<dbReference type="InterPro" id="IPR047130">
    <property type="entry name" value="7TM_GPCR_Srsx_nematod"/>
</dbReference>
<keyword evidence="3 5" id="KW-1133">Transmembrane helix</keyword>
<dbReference type="Pfam" id="PF10320">
    <property type="entry name" value="7TM_GPCR_Srsx"/>
    <property type="match status" value="1"/>
</dbReference>
<protein>
    <recommendedName>
        <fullName evidence="8">G_PROTEIN_RECEP_F1_2 domain-containing protein</fullName>
    </recommendedName>
</protein>
<dbReference type="EMBL" id="JBICCN010000060">
    <property type="protein sequence ID" value="KAL3096654.1"/>
    <property type="molecule type" value="Genomic_DNA"/>
</dbReference>
<evidence type="ECO:0000256" key="2">
    <source>
        <dbReference type="ARBA" id="ARBA00022692"/>
    </source>
</evidence>
<dbReference type="InterPro" id="IPR000276">
    <property type="entry name" value="GPCR_Rhodpsn"/>
</dbReference>